<evidence type="ECO:0000256" key="6">
    <source>
        <dbReference type="SAM" id="Coils"/>
    </source>
</evidence>
<dbReference type="GO" id="GO:0008360">
    <property type="term" value="P:regulation of cell shape"/>
    <property type="evidence" value="ECO:0007669"/>
    <property type="project" value="UniProtKB-KW"/>
</dbReference>
<sequence length="299" mass="31073">MIVLCLVSILLLTFYIREGESGPIHSVRGAVSVVTTPVRVLGSLVATPFNAAGNVMGNLTASQETLSELREQNAELTAQVAELSESKKTSERLESLLNLQSTYNLTSTAARIIGNSSDAWSRAVTIDKGTAAGFSCGMAVCNSGGVIGQIVEVSATTSTVQLITDEGSGVSAMIQSTRAQGMLQGQPDGSLRLSYVSTESDVKVGDIVITSGIGGVYPKGLPLGTVSSVEKSDNDVYYTIVVRAQSTAENNEEVLVITSLTDDQIASDQDVASANKSGAVTSASTKDEDSSEDSSDDSE</sequence>
<keyword evidence="10" id="KW-1185">Reference proteome</keyword>
<dbReference type="InterPro" id="IPR007221">
    <property type="entry name" value="MreC"/>
</dbReference>
<evidence type="ECO:0000256" key="5">
    <source>
        <dbReference type="PIRNR" id="PIRNR038471"/>
    </source>
</evidence>
<feature type="region of interest" description="Disordered" evidence="7">
    <location>
        <begin position="269"/>
        <end position="299"/>
    </location>
</feature>
<evidence type="ECO:0000256" key="2">
    <source>
        <dbReference type="ARBA" id="ARBA00013855"/>
    </source>
</evidence>
<feature type="domain" description="Rod shape-determining protein MreC beta-barrel core" evidence="8">
    <location>
        <begin position="112"/>
        <end position="257"/>
    </location>
</feature>
<dbReference type="Gene3D" id="2.40.10.340">
    <property type="entry name" value="Rod shape-determining protein MreC, domain 1"/>
    <property type="match status" value="1"/>
</dbReference>
<dbReference type="PANTHER" id="PTHR34138">
    <property type="entry name" value="CELL SHAPE-DETERMINING PROTEIN MREC"/>
    <property type="match status" value="1"/>
</dbReference>
<dbReference type="PANTHER" id="PTHR34138:SF1">
    <property type="entry name" value="CELL SHAPE-DETERMINING PROTEIN MREC"/>
    <property type="match status" value="1"/>
</dbReference>
<keyword evidence="3 5" id="KW-0133">Cell shape</keyword>
<dbReference type="PIRSF" id="PIRSF038471">
    <property type="entry name" value="MreC"/>
    <property type="match status" value="1"/>
</dbReference>
<gene>
    <name evidence="9" type="primary">mreC</name>
    <name evidence="9" type="ORF">HF320_04415</name>
</gene>
<evidence type="ECO:0000256" key="1">
    <source>
        <dbReference type="ARBA" id="ARBA00009369"/>
    </source>
</evidence>
<dbReference type="InterPro" id="IPR055342">
    <property type="entry name" value="MreC_beta-barrel_core"/>
</dbReference>
<protein>
    <recommendedName>
        <fullName evidence="2 5">Cell shape-determining protein MreC</fullName>
    </recommendedName>
    <alternativeName>
        <fullName evidence="4 5">Cell shape protein MreC</fullName>
    </alternativeName>
</protein>
<dbReference type="RefSeq" id="WP_169277222.1">
    <property type="nucleotide sequence ID" value="NZ_JABBCP010000002.1"/>
</dbReference>
<comment type="caution">
    <text evidence="9">The sequence shown here is derived from an EMBL/GenBank/DDBJ whole genome shotgun (WGS) entry which is preliminary data.</text>
</comment>
<dbReference type="Proteomes" id="UP000546970">
    <property type="component" value="Unassembled WGS sequence"/>
</dbReference>
<dbReference type="InterPro" id="IPR042175">
    <property type="entry name" value="Cell/Rod_MreC_2"/>
</dbReference>
<evidence type="ECO:0000313" key="10">
    <source>
        <dbReference type="Proteomes" id="UP000546970"/>
    </source>
</evidence>
<dbReference type="AlphaFoldDB" id="A0A7X9UBX7"/>
<comment type="function">
    <text evidence="5">Involved in formation and maintenance of cell shape.</text>
</comment>
<evidence type="ECO:0000259" key="8">
    <source>
        <dbReference type="Pfam" id="PF04085"/>
    </source>
</evidence>
<proteinExistence type="inferred from homology"/>
<dbReference type="GO" id="GO:0005886">
    <property type="term" value="C:plasma membrane"/>
    <property type="evidence" value="ECO:0007669"/>
    <property type="project" value="TreeGrafter"/>
</dbReference>
<dbReference type="NCBIfam" id="TIGR00219">
    <property type="entry name" value="mreC"/>
    <property type="match status" value="1"/>
</dbReference>
<dbReference type="EMBL" id="JABBCP010000002">
    <property type="protein sequence ID" value="NMF55573.1"/>
    <property type="molecule type" value="Genomic_DNA"/>
</dbReference>
<reference evidence="9 10" key="1">
    <citation type="submission" date="2020-04" db="EMBL/GenBank/DDBJ databases">
        <title>Collinsella sp. KGMB02528 nov., an anaerobic actinobacterium isolated from human feces.</title>
        <authorList>
            <person name="Han K.-I."/>
            <person name="Eom M.K."/>
            <person name="Kim J.-S."/>
            <person name="Lee K.C."/>
            <person name="Suh M.K."/>
            <person name="Park S.-H."/>
            <person name="Lee J.H."/>
            <person name="Kang S.W."/>
            <person name="Park J.-E."/>
            <person name="Oh B.S."/>
            <person name="Yu S.Y."/>
            <person name="Choi S.-H."/>
            <person name="Lee D.H."/>
            <person name="Yoon H."/>
            <person name="Kim B.-Y."/>
            <person name="Lee J.H."/>
            <person name="Lee J.-S."/>
        </authorList>
    </citation>
    <scope>NUCLEOTIDE SEQUENCE [LARGE SCALE GENOMIC DNA]</scope>
    <source>
        <strain evidence="9 10">KGMB02528</strain>
    </source>
</reference>
<feature type="compositionally biased region" description="Polar residues" evidence="7">
    <location>
        <begin position="269"/>
        <end position="284"/>
    </location>
</feature>
<name>A0A7X9UBX7_9ACTN</name>
<dbReference type="InterPro" id="IPR042177">
    <property type="entry name" value="Cell/Rod_1"/>
</dbReference>
<keyword evidence="6" id="KW-0175">Coiled coil</keyword>
<accession>A0A7X9UBX7</accession>
<evidence type="ECO:0000256" key="3">
    <source>
        <dbReference type="ARBA" id="ARBA00022960"/>
    </source>
</evidence>
<organism evidence="9 10">
    <name type="scientific">Collinsella acetigenes</name>
    <dbReference type="NCBI Taxonomy" id="2713419"/>
    <lineage>
        <taxon>Bacteria</taxon>
        <taxon>Bacillati</taxon>
        <taxon>Actinomycetota</taxon>
        <taxon>Coriobacteriia</taxon>
        <taxon>Coriobacteriales</taxon>
        <taxon>Coriobacteriaceae</taxon>
        <taxon>Collinsella</taxon>
    </lineage>
</organism>
<evidence type="ECO:0000256" key="4">
    <source>
        <dbReference type="ARBA" id="ARBA00032089"/>
    </source>
</evidence>
<feature type="coiled-coil region" evidence="6">
    <location>
        <begin position="59"/>
        <end position="93"/>
    </location>
</feature>
<dbReference type="Pfam" id="PF04085">
    <property type="entry name" value="MreC"/>
    <property type="match status" value="1"/>
</dbReference>
<comment type="similarity">
    <text evidence="1 5">Belongs to the MreC family.</text>
</comment>
<evidence type="ECO:0000313" key="9">
    <source>
        <dbReference type="EMBL" id="NMF55573.1"/>
    </source>
</evidence>
<dbReference type="Gene3D" id="2.40.10.350">
    <property type="entry name" value="Rod shape-determining protein MreC, domain 2"/>
    <property type="match status" value="1"/>
</dbReference>
<feature type="compositionally biased region" description="Acidic residues" evidence="7">
    <location>
        <begin position="289"/>
        <end position="299"/>
    </location>
</feature>
<evidence type="ECO:0000256" key="7">
    <source>
        <dbReference type="SAM" id="MobiDB-lite"/>
    </source>
</evidence>